<accession>A0A9X3LJW3</accession>
<protein>
    <submittedName>
        <fullName evidence="1">Aspartyl-phosphate phosphatase Spo0E family protein</fullName>
    </submittedName>
</protein>
<proteinExistence type="predicted"/>
<dbReference type="SUPFAM" id="SSF140500">
    <property type="entry name" value="BAS1536-like"/>
    <property type="match status" value="1"/>
</dbReference>
<dbReference type="InterPro" id="IPR036638">
    <property type="entry name" value="HLH_DNA-bd_sf"/>
</dbReference>
<dbReference type="Pfam" id="PF09388">
    <property type="entry name" value="SpoOE-like"/>
    <property type="match status" value="1"/>
</dbReference>
<sequence>MRTKTVYKQHLLLKQINRKKKDMYRKAKQYGYTHTLVVTCSQELDHLLNQYQGMFPYQEVG</sequence>
<organism evidence="1 2">
    <name type="scientific">Paenisporosarcina quisquiliarum</name>
    <dbReference type="NCBI Taxonomy" id="365346"/>
    <lineage>
        <taxon>Bacteria</taxon>
        <taxon>Bacillati</taxon>
        <taxon>Bacillota</taxon>
        <taxon>Bacilli</taxon>
        <taxon>Bacillales</taxon>
        <taxon>Caryophanaceae</taxon>
        <taxon>Paenisporosarcina</taxon>
    </lineage>
</organism>
<dbReference type="GO" id="GO:0043937">
    <property type="term" value="P:regulation of sporulation"/>
    <property type="evidence" value="ECO:0007669"/>
    <property type="project" value="InterPro"/>
</dbReference>
<keyword evidence="2" id="KW-1185">Reference proteome</keyword>
<dbReference type="RefSeq" id="WP_269926917.1">
    <property type="nucleotide sequence ID" value="NZ_JAMKBJ010000010.1"/>
</dbReference>
<gene>
    <name evidence="1" type="ORF">M9R32_11705</name>
</gene>
<comment type="caution">
    <text evidence="1">The sequence shown here is derived from an EMBL/GenBank/DDBJ whole genome shotgun (WGS) entry which is preliminary data.</text>
</comment>
<name>A0A9X3LJW3_9BACL</name>
<evidence type="ECO:0000313" key="1">
    <source>
        <dbReference type="EMBL" id="MCZ8537849.1"/>
    </source>
</evidence>
<dbReference type="InterPro" id="IPR037208">
    <property type="entry name" value="Spo0E-like_sf"/>
</dbReference>
<dbReference type="EMBL" id="JAMKBJ010000010">
    <property type="protein sequence ID" value="MCZ8537849.1"/>
    <property type="molecule type" value="Genomic_DNA"/>
</dbReference>
<dbReference type="GO" id="GO:0046983">
    <property type="term" value="F:protein dimerization activity"/>
    <property type="evidence" value="ECO:0007669"/>
    <property type="project" value="InterPro"/>
</dbReference>
<dbReference type="InterPro" id="IPR018540">
    <property type="entry name" value="Spo0E-like"/>
</dbReference>
<dbReference type="Proteomes" id="UP001152173">
    <property type="component" value="Unassembled WGS sequence"/>
</dbReference>
<evidence type="ECO:0000313" key="2">
    <source>
        <dbReference type="Proteomes" id="UP001152173"/>
    </source>
</evidence>
<dbReference type="AlphaFoldDB" id="A0A9X3LJW3"/>
<dbReference type="Gene3D" id="4.10.280.10">
    <property type="entry name" value="Helix-loop-helix DNA-binding domain"/>
    <property type="match status" value="1"/>
</dbReference>
<reference evidence="1" key="1">
    <citation type="submission" date="2022-05" db="EMBL/GenBank/DDBJ databases">
        <authorList>
            <person name="Colautti A."/>
            <person name="Iacumin L."/>
        </authorList>
    </citation>
    <scope>NUCLEOTIDE SEQUENCE</scope>
    <source>
        <strain evidence="1">SK 55</strain>
    </source>
</reference>